<feature type="binding site" evidence="6">
    <location>
        <position position="30"/>
    </location>
    <ligand>
        <name>molybdate</name>
        <dbReference type="ChEBI" id="CHEBI:36264"/>
    </ligand>
</feature>
<feature type="binding site" evidence="6">
    <location>
        <position position="51"/>
    </location>
    <ligand>
        <name>molybdate</name>
        <dbReference type="ChEBI" id="CHEBI:36264"/>
    </ligand>
</feature>
<name>A0A2T0WXS2_9RHOB</name>
<dbReference type="PANTHER" id="PTHR30632:SF17">
    <property type="entry name" value="MOLYBDATE-BINDING PROTEIN MODA"/>
    <property type="match status" value="1"/>
</dbReference>
<dbReference type="Pfam" id="PF13531">
    <property type="entry name" value="SBP_bac_11"/>
    <property type="match status" value="1"/>
</dbReference>
<dbReference type="PANTHER" id="PTHR30632">
    <property type="entry name" value="MOLYBDATE-BINDING PERIPLASMIC PROTEIN"/>
    <property type="match status" value="1"/>
</dbReference>
<evidence type="ECO:0000256" key="3">
    <source>
        <dbReference type="ARBA" id="ARBA00022723"/>
    </source>
</evidence>
<dbReference type="GO" id="GO:0046872">
    <property type="term" value="F:metal ion binding"/>
    <property type="evidence" value="ECO:0007669"/>
    <property type="project" value="UniProtKB-KW"/>
</dbReference>
<dbReference type="Proteomes" id="UP000238392">
    <property type="component" value="Unassembled WGS sequence"/>
</dbReference>
<feature type="chain" id="PRO_5015568232" evidence="7">
    <location>
        <begin position="22"/>
        <end position="239"/>
    </location>
</feature>
<protein>
    <submittedName>
        <fullName evidence="8">Molybdate transport system substrate-binding protein</fullName>
    </submittedName>
</protein>
<evidence type="ECO:0000313" key="8">
    <source>
        <dbReference type="EMBL" id="PRY91479.1"/>
    </source>
</evidence>
<dbReference type="SUPFAM" id="SSF53850">
    <property type="entry name" value="Periplasmic binding protein-like II"/>
    <property type="match status" value="1"/>
</dbReference>
<evidence type="ECO:0000256" key="1">
    <source>
        <dbReference type="ARBA" id="ARBA00009175"/>
    </source>
</evidence>
<keyword evidence="4 7" id="KW-0732">Signal</keyword>
<evidence type="ECO:0000256" key="4">
    <source>
        <dbReference type="ARBA" id="ARBA00022729"/>
    </source>
</evidence>
<dbReference type="InterPro" id="IPR050682">
    <property type="entry name" value="ModA/WtpA"/>
</dbReference>
<evidence type="ECO:0000256" key="6">
    <source>
        <dbReference type="PIRSR" id="PIRSR004846-1"/>
    </source>
</evidence>
<dbReference type="FunFam" id="3.40.190.10:FF:000035">
    <property type="entry name" value="Molybdate ABC transporter substrate-binding protein"/>
    <property type="match status" value="1"/>
</dbReference>
<dbReference type="GO" id="GO:0030973">
    <property type="term" value="F:molybdate ion binding"/>
    <property type="evidence" value="ECO:0007669"/>
    <property type="project" value="TreeGrafter"/>
</dbReference>
<dbReference type="GO" id="GO:0030288">
    <property type="term" value="C:outer membrane-bounded periplasmic space"/>
    <property type="evidence" value="ECO:0007669"/>
    <property type="project" value="TreeGrafter"/>
</dbReference>
<sequence length="239" mass="25302">MLARFIWAVVFGVMTASAGMAEVTVFAASSMKTVLDRIIAGQDVRVSYAGSAALARQIIQGAPADLFISASPEWMDAVEAEGLVTERQDLLSNRLVLVSYDPAPPVDLRKFDILAALKGGKLAMGLVDAVPAGIYGKAALESLGQWEALAPHVAQVDNVRNALALVSSGAAPMGIVYATDAMAAPDIHVVGLFPKDSHPKIIYPVATLNDRPTTLAVLELLNSYKARKIFRAGGFEVLE</sequence>
<dbReference type="OrthoDB" id="9785015at2"/>
<evidence type="ECO:0000256" key="5">
    <source>
        <dbReference type="ARBA" id="ARBA00062515"/>
    </source>
</evidence>
<gene>
    <name evidence="8" type="ORF">CLV74_10363</name>
</gene>
<dbReference type="EMBL" id="PVTQ01000003">
    <property type="protein sequence ID" value="PRY91479.1"/>
    <property type="molecule type" value="Genomic_DNA"/>
</dbReference>
<evidence type="ECO:0000256" key="2">
    <source>
        <dbReference type="ARBA" id="ARBA00022505"/>
    </source>
</evidence>
<comment type="caution">
    <text evidence="8">The sequence shown here is derived from an EMBL/GenBank/DDBJ whole genome shotgun (WGS) entry which is preliminary data.</text>
</comment>
<feature type="binding site" evidence="6">
    <location>
        <position position="159"/>
    </location>
    <ligand>
        <name>molybdate</name>
        <dbReference type="ChEBI" id="CHEBI:36264"/>
    </ligand>
</feature>
<accession>A0A2T0WXS2</accession>
<dbReference type="NCBIfam" id="TIGR01256">
    <property type="entry name" value="modA"/>
    <property type="match status" value="1"/>
</dbReference>
<evidence type="ECO:0000256" key="7">
    <source>
        <dbReference type="SAM" id="SignalP"/>
    </source>
</evidence>
<organism evidence="8 9">
    <name type="scientific">Donghicola tyrosinivorans</name>
    <dbReference type="NCBI Taxonomy" id="1652492"/>
    <lineage>
        <taxon>Bacteria</taxon>
        <taxon>Pseudomonadati</taxon>
        <taxon>Pseudomonadota</taxon>
        <taxon>Alphaproteobacteria</taxon>
        <taxon>Rhodobacterales</taxon>
        <taxon>Roseobacteraceae</taxon>
        <taxon>Donghicola</taxon>
    </lineage>
</organism>
<keyword evidence="9" id="KW-1185">Reference proteome</keyword>
<dbReference type="Gene3D" id="3.40.190.10">
    <property type="entry name" value="Periplasmic binding protein-like II"/>
    <property type="match status" value="2"/>
</dbReference>
<dbReference type="GO" id="GO:0015689">
    <property type="term" value="P:molybdate ion transport"/>
    <property type="evidence" value="ECO:0007669"/>
    <property type="project" value="InterPro"/>
</dbReference>
<comment type="similarity">
    <text evidence="1">Belongs to the bacterial solute-binding protein ModA family.</text>
</comment>
<comment type="subunit">
    <text evidence="5">The complex is composed of two ATP-binding proteins (ModC), two transmembrane proteins (ModB) and a solute-binding protein (ModA).</text>
</comment>
<evidence type="ECO:0000313" key="9">
    <source>
        <dbReference type="Proteomes" id="UP000238392"/>
    </source>
</evidence>
<dbReference type="AlphaFoldDB" id="A0A2T0WXS2"/>
<keyword evidence="2 6" id="KW-0500">Molybdenum</keyword>
<feature type="binding site" evidence="6">
    <location>
        <position position="132"/>
    </location>
    <ligand>
        <name>molybdate</name>
        <dbReference type="ChEBI" id="CHEBI:36264"/>
    </ligand>
</feature>
<feature type="binding site" evidence="6">
    <location>
        <position position="177"/>
    </location>
    <ligand>
        <name>molybdate</name>
        <dbReference type="ChEBI" id="CHEBI:36264"/>
    </ligand>
</feature>
<dbReference type="RefSeq" id="WP_106263152.1">
    <property type="nucleotide sequence ID" value="NZ_PVTQ01000003.1"/>
</dbReference>
<feature type="signal peptide" evidence="7">
    <location>
        <begin position="1"/>
        <end position="21"/>
    </location>
</feature>
<keyword evidence="3 6" id="KW-0479">Metal-binding</keyword>
<dbReference type="GO" id="GO:1901359">
    <property type="term" value="F:tungstate binding"/>
    <property type="evidence" value="ECO:0007669"/>
    <property type="project" value="UniProtKB-ARBA"/>
</dbReference>
<proteinExistence type="inferred from homology"/>
<reference evidence="8 9" key="1">
    <citation type="submission" date="2018-03" db="EMBL/GenBank/DDBJ databases">
        <title>Genomic Encyclopedia of Archaeal and Bacterial Type Strains, Phase II (KMG-II): from individual species to whole genera.</title>
        <authorList>
            <person name="Goeker M."/>
        </authorList>
    </citation>
    <scope>NUCLEOTIDE SEQUENCE [LARGE SCALE GENOMIC DNA]</scope>
    <source>
        <strain evidence="8 9">DSM 100212</strain>
    </source>
</reference>
<dbReference type="InterPro" id="IPR005950">
    <property type="entry name" value="ModA"/>
</dbReference>
<dbReference type="PIRSF" id="PIRSF004846">
    <property type="entry name" value="ModA"/>
    <property type="match status" value="1"/>
</dbReference>